<sequence>MGNKFFRPKLSHERLGLVLHILRFADAPSLCWAGGVNTTWRDCACDDALWSSILLDLVRQDPHDNEARGSAEGGGGEEAELQAGLAITKSCKALVKEVTVLRKRASAEAGKYPERACLPQPGVRSMLSKFRVGKLLIEGRRSLSVIMAGLDAAGKTTMLYALETEPKPTMPCIGFNVEHAAKGKLSLTCWDVGGPDKIRPLWRHYFQGIDAIIWVVDLNDRERMSETAHELFKFMSEDQLRGLPLLLYGNKIDLPRALSIAEATEQMDLHQIRGRKWHFQPCCAITQVGLYEGLSWLAST</sequence>
<dbReference type="KEGG" id="acan:ACA1_045090"/>
<evidence type="ECO:0000256" key="7">
    <source>
        <dbReference type="ARBA" id="ARBA00023134"/>
    </source>
</evidence>
<dbReference type="PROSITE" id="PS51417">
    <property type="entry name" value="ARF"/>
    <property type="match status" value="1"/>
</dbReference>
<evidence type="ECO:0000256" key="9">
    <source>
        <dbReference type="PIRSR" id="PIRSR606689-1"/>
    </source>
</evidence>
<dbReference type="GO" id="GO:0016192">
    <property type="term" value="P:vesicle-mediated transport"/>
    <property type="evidence" value="ECO:0007669"/>
    <property type="project" value="UniProtKB-KW"/>
</dbReference>
<keyword evidence="10" id="KW-0460">Magnesium</keyword>
<dbReference type="Gene3D" id="3.40.50.300">
    <property type="entry name" value="P-loop containing nucleotide triphosphate hydrolases"/>
    <property type="match status" value="1"/>
</dbReference>
<dbReference type="Pfam" id="PF00025">
    <property type="entry name" value="Arf"/>
    <property type="match status" value="1"/>
</dbReference>
<keyword evidence="5" id="KW-0653">Protein transport</keyword>
<comment type="similarity">
    <text evidence="2 11">Belongs to the small GTPase superfamily. Arf family.</text>
</comment>
<keyword evidence="7 9" id="KW-0342">GTP-binding</keyword>
<dbReference type="AlphaFoldDB" id="L8GYZ3"/>
<keyword evidence="14" id="KW-1185">Reference proteome</keyword>
<keyword evidence="4" id="KW-0931">ER-Golgi transport</keyword>
<dbReference type="OrthoDB" id="2011769at2759"/>
<evidence type="ECO:0000256" key="10">
    <source>
        <dbReference type="PIRSR" id="PIRSR606689-2"/>
    </source>
</evidence>
<dbReference type="CDD" id="cd00878">
    <property type="entry name" value="Arf_Arl"/>
    <property type="match status" value="1"/>
</dbReference>
<reference evidence="13 14" key="1">
    <citation type="journal article" date="2013" name="Genome Biol.">
        <title>Genome of Acanthamoeba castellanii highlights extensive lateral gene transfer and early evolution of tyrosine kinase signaling.</title>
        <authorList>
            <person name="Clarke M."/>
            <person name="Lohan A.J."/>
            <person name="Liu B."/>
            <person name="Lagkouvardos I."/>
            <person name="Roy S."/>
            <person name="Zafar N."/>
            <person name="Bertelli C."/>
            <person name="Schilde C."/>
            <person name="Kianianmomeni A."/>
            <person name="Burglin T.R."/>
            <person name="Frech C."/>
            <person name="Turcotte B."/>
            <person name="Kopec K.O."/>
            <person name="Synnott J.M."/>
            <person name="Choo C."/>
            <person name="Paponov I."/>
            <person name="Finkler A."/>
            <person name="Soon Heng Tan C."/>
            <person name="Hutchins A.P."/>
            <person name="Weinmeier T."/>
            <person name="Rattei T."/>
            <person name="Chu J.S."/>
            <person name="Gimenez G."/>
            <person name="Irimia M."/>
            <person name="Rigden D.J."/>
            <person name="Fitzpatrick D.A."/>
            <person name="Lorenzo-Morales J."/>
            <person name="Bateman A."/>
            <person name="Chiu C.H."/>
            <person name="Tang P."/>
            <person name="Hegemann P."/>
            <person name="Fromm H."/>
            <person name="Raoult D."/>
            <person name="Greub G."/>
            <person name="Miranda-Saavedra D."/>
            <person name="Chen N."/>
            <person name="Nash P."/>
            <person name="Ginger M.L."/>
            <person name="Horn M."/>
            <person name="Schaap P."/>
            <person name="Caler L."/>
            <person name="Loftus B."/>
        </authorList>
    </citation>
    <scope>NUCLEOTIDE SEQUENCE [LARGE SCALE GENOMIC DNA]</scope>
    <source>
        <strain evidence="13 14">Neff</strain>
    </source>
</reference>
<dbReference type="SMART" id="SM00177">
    <property type="entry name" value="ARF"/>
    <property type="match status" value="1"/>
</dbReference>
<dbReference type="STRING" id="1257118.L8GYZ3"/>
<evidence type="ECO:0000256" key="3">
    <source>
        <dbReference type="ARBA" id="ARBA00022741"/>
    </source>
</evidence>
<keyword evidence="6" id="KW-0333">Golgi apparatus</keyword>
<feature type="binding site" evidence="9">
    <location>
        <begin position="149"/>
        <end position="156"/>
    </location>
    <ligand>
        <name>GTP</name>
        <dbReference type="ChEBI" id="CHEBI:37565"/>
    </ligand>
</feature>
<keyword evidence="5" id="KW-0813">Transport</keyword>
<dbReference type="Pfam" id="PF12937">
    <property type="entry name" value="F-box-like"/>
    <property type="match status" value="1"/>
</dbReference>
<dbReference type="NCBIfam" id="TIGR00231">
    <property type="entry name" value="small_GTP"/>
    <property type="match status" value="1"/>
</dbReference>
<feature type="binding site" evidence="9">
    <location>
        <begin position="250"/>
        <end position="253"/>
    </location>
    <ligand>
        <name>GTP</name>
        <dbReference type="ChEBI" id="CHEBI:37565"/>
    </ligand>
</feature>
<feature type="binding site" evidence="10">
    <location>
        <position position="156"/>
    </location>
    <ligand>
        <name>Mg(2+)</name>
        <dbReference type="ChEBI" id="CHEBI:18420"/>
    </ligand>
</feature>
<dbReference type="RefSeq" id="XP_004340526.1">
    <property type="nucleotide sequence ID" value="XM_004340478.1"/>
</dbReference>
<evidence type="ECO:0000313" key="13">
    <source>
        <dbReference type="EMBL" id="ELR18489.1"/>
    </source>
</evidence>
<dbReference type="VEuPathDB" id="AmoebaDB:ACA1_045090"/>
<evidence type="ECO:0000256" key="4">
    <source>
        <dbReference type="ARBA" id="ARBA00022892"/>
    </source>
</evidence>
<dbReference type="GO" id="GO:0005794">
    <property type="term" value="C:Golgi apparatus"/>
    <property type="evidence" value="ECO:0007669"/>
    <property type="project" value="UniProtKB-SubCell"/>
</dbReference>
<accession>L8GYZ3</accession>
<dbReference type="InterPro" id="IPR001810">
    <property type="entry name" value="F-box_dom"/>
</dbReference>
<dbReference type="GO" id="GO:0046872">
    <property type="term" value="F:metal ion binding"/>
    <property type="evidence" value="ECO:0007669"/>
    <property type="project" value="UniProtKB-KW"/>
</dbReference>
<evidence type="ECO:0000256" key="8">
    <source>
        <dbReference type="ARBA" id="ARBA00059050"/>
    </source>
</evidence>
<feature type="binding site" evidence="9">
    <location>
        <position position="194"/>
    </location>
    <ligand>
        <name>GTP</name>
        <dbReference type="ChEBI" id="CHEBI:37565"/>
    </ligand>
</feature>
<keyword evidence="3 9" id="KW-0547">Nucleotide-binding</keyword>
<gene>
    <name evidence="13" type="ORF">ACA1_045090</name>
</gene>
<dbReference type="Proteomes" id="UP000011083">
    <property type="component" value="Unassembled WGS sequence"/>
</dbReference>
<dbReference type="InterPro" id="IPR005225">
    <property type="entry name" value="Small_GTP-bd"/>
</dbReference>
<dbReference type="FunFam" id="3.40.50.300:FF:000412">
    <property type="entry name" value="ADP-ribosylation factor 1"/>
    <property type="match status" value="1"/>
</dbReference>
<evidence type="ECO:0000256" key="11">
    <source>
        <dbReference type="RuleBase" id="RU003925"/>
    </source>
</evidence>
<evidence type="ECO:0000256" key="5">
    <source>
        <dbReference type="ARBA" id="ARBA00022927"/>
    </source>
</evidence>
<proteinExistence type="inferred from homology"/>
<feature type="domain" description="F-box" evidence="12">
    <location>
        <begin position="17"/>
        <end position="55"/>
    </location>
</feature>
<dbReference type="SUPFAM" id="SSF52540">
    <property type="entry name" value="P-loop containing nucleoside triphosphate hydrolases"/>
    <property type="match status" value="1"/>
</dbReference>
<dbReference type="InterPro" id="IPR006689">
    <property type="entry name" value="Small_GTPase_ARF/SAR"/>
</dbReference>
<dbReference type="GO" id="GO:0003924">
    <property type="term" value="F:GTPase activity"/>
    <property type="evidence" value="ECO:0007669"/>
    <property type="project" value="InterPro"/>
</dbReference>
<dbReference type="InterPro" id="IPR036047">
    <property type="entry name" value="F-box-like_dom_sf"/>
</dbReference>
<dbReference type="GO" id="GO:0005525">
    <property type="term" value="F:GTP binding"/>
    <property type="evidence" value="ECO:0007669"/>
    <property type="project" value="UniProtKB-KW"/>
</dbReference>
<evidence type="ECO:0000313" key="14">
    <source>
        <dbReference type="Proteomes" id="UP000011083"/>
    </source>
</evidence>
<evidence type="ECO:0000259" key="12">
    <source>
        <dbReference type="Pfam" id="PF12937"/>
    </source>
</evidence>
<name>L8GYZ3_ACACF</name>
<keyword evidence="10" id="KW-0479">Metal-binding</keyword>
<dbReference type="SUPFAM" id="SSF81383">
    <property type="entry name" value="F-box domain"/>
    <property type="match status" value="1"/>
</dbReference>
<dbReference type="InterPro" id="IPR024156">
    <property type="entry name" value="Small_GTPase_ARF"/>
</dbReference>
<dbReference type="EMBL" id="KB007952">
    <property type="protein sequence ID" value="ELR18489.1"/>
    <property type="molecule type" value="Genomic_DNA"/>
</dbReference>
<dbReference type="GO" id="GO:0030010">
    <property type="term" value="P:establishment of cell polarity"/>
    <property type="evidence" value="ECO:0007669"/>
    <property type="project" value="UniProtKB-ARBA"/>
</dbReference>
<evidence type="ECO:0000256" key="6">
    <source>
        <dbReference type="ARBA" id="ARBA00023034"/>
    </source>
</evidence>
<organism evidence="13 14">
    <name type="scientific">Acanthamoeba castellanii (strain ATCC 30010 / Neff)</name>
    <dbReference type="NCBI Taxonomy" id="1257118"/>
    <lineage>
        <taxon>Eukaryota</taxon>
        <taxon>Amoebozoa</taxon>
        <taxon>Discosea</taxon>
        <taxon>Longamoebia</taxon>
        <taxon>Centramoebida</taxon>
        <taxon>Acanthamoebidae</taxon>
        <taxon>Acanthamoeba</taxon>
    </lineage>
</organism>
<dbReference type="SMART" id="SM00178">
    <property type="entry name" value="SAR"/>
    <property type="match status" value="1"/>
</dbReference>
<evidence type="ECO:0000256" key="1">
    <source>
        <dbReference type="ARBA" id="ARBA00004555"/>
    </source>
</evidence>
<evidence type="ECO:0000256" key="2">
    <source>
        <dbReference type="ARBA" id="ARBA00010290"/>
    </source>
</evidence>
<dbReference type="GO" id="GO:0015031">
    <property type="term" value="P:protein transport"/>
    <property type="evidence" value="ECO:0007669"/>
    <property type="project" value="UniProtKB-KW"/>
</dbReference>
<dbReference type="InterPro" id="IPR027417">
    <property type="entry name" value="P-loop_NTPase"/>
</dbReference>
<comment type="subcellular location">
    <subcellularLocation>
        <location evidence="1">Golgi apparatus</location>
    </subcellularLocation>
</comment>
<dbReference type="PRINTS" id="PR00328">
    <property type="entry name" value="SAR1GTPBP"/>
</dbReference>
<protein>
    <submittedName>
        <fullName evidence="13">ADPribosylation factor subfamily protein</fullName>
    </submittedName>
</protein>
<dbReference type="PANTHER" id="PTHR11711">
    <property type="entry name" value="ADP RIBOSYLATION FACTOR-RELATED"/>
    <property type="match status" value="1"/>
</dbReference>
<dbReference type="Gene3D" id="1.20.1280.50">
    <property type="match status" value="1"/>
</dbReference>
<dbReference type="GeneID" id="14919260"/>
<comment type="function">
    <text evidence="8">GTP-binding protein that may be involved in protein trafficking. May modulate vesicle budding and uncoating within the Golgi apparatus.</text>
</comment>